<keyword evidence="2" id="KW-0813">Transport</keyword>
<dbReference type="Gene3D" id="1.10.520.20">
    <property type="entry name" value="N-terminal domain of the delta subunit of the F1F0-ATP synthase"/>
    <property type="match status" value="1"/>
</dbReference>
<evidence type="ECO:0000256" key="4">
    <source>
        <dbReference type="ARBA" id="ARBA00023065"/>
    </source>
</evidence>
<sequence>GMDSIKALLSNSSDFKEMILNPTITKEEKNKVIIEMVNKYDFCQTLKKFLGFLTIKNRLFFLNQIIDSFLNFVSSGKGELKAKLLSSKELSKTELEKIRNELSKDFQSPIKIDYKYDPDLIGGLIIQVGSVMVDTSIKSKLRQLQKSMIEA</sequence>
<gene>
    <name evidence="7" type="ORF">METZ01_LOCUS516989</name>
</gene>
<evidence type="ECO:0000256" key="1">
    <source>
        <dbReference type="ARBA" id="ARBA00004370"/>
    </source>
</evidence>
<dbReference type="PRINTS" id="PR00125">
    <property type="entry name" value="ATPASEDELTA"/>
</dbReference>
<protein>
    <recommendedName>
        <fullName evidence="8">ATP synthase subunit delta</fullName>
    </recommendedName>
</protein>
<accession>A0A383F6Z1</accession>
<keyword evidence="4" id="KW-0406">Ion transport</keyword>
<dbReference type="EMBL" id="UINC01231551">
    <property type="protein sequence ID" value="SVE64135.1"/>
    <property type="molecule type" value="Genomic_DNA"/>
</dbReference>
<dbReference type="GO" id="GO:0046933">
    <property type="term" value="F:proton-transporting ATP synthase activity, rotational mechanism"/>
    <property type="evidence" value="ECO:0007669"/>
    <property type="project" value="InterPro"/>
</dbReference>
<evidence type="ECO:0000313" key="7">
    <source>
        <dbReference type="EMBL" id="SVE64135.1"/>
    </source>
</evidence>
<dbReference type="PANTHER" id="PTHR11910">
    <property type="entry name" value="ATP SYNTHASE DELTA CHAIN"/>
    <property type="match status" value="1"/>
</dbReference>
<keyword evidence="3" id="KW-0375">Hydrogen ion transport</keyword>
<dbReference type="InterPro" id="IPR000711">
    <property type="entry name" value="ATPase_OSCP/dsu"/>
</dbReference>
<evidence type="ECO:0000256" key="6">
    <source>
        <dbReference type="ARBA" id="ARBA00023310"/>
    </source>
</evidence>
<dbReference type="GO" id="GO:0016020">
    <property type="term" value="C:membrane"/>
    <property type="evidence" value="ECO:0007669"/>
    <property type="project" value="UniProtKB-SubCell"/>
</dbReference>
<dbReference type="NCBIfam" id="TIGR01145">
    <property type="entry name" value="ATP_synt_delta"/>
    <property type="match status" value="1"/>
</dbReference>
<dbReference type="AlphaFoldDB" id="A0A383F6Z1"/>
<comment type="subcellular location">
    <subcellularLocation>
        <location evidence="1">Membrane</location>
    </subcellularLocation>
</comment>
<organism evidence="7">
    <name type="scientific">marine metagenome</name>
    <dbReference type="NCBI Taxonomy" id="408172"/>
    <lineage>
        <taxon>unclassified sequences</taxon>
        <taxon>metagenomes</taxon>
        <taxon>ecological metagenomes</taxon>
    </lineage>
</organism>
<dbReference type="HAMAP" id="MF_01416">
    <property type="entry name" value="ATP_synth_delta_bact"/>
    <property type="match status" value="1"/>
</dbReference>
<feature type="non-terminal residue" evidence="7">
    <location>
        <position position="1"/>
    </location>
</feature>
<dbReference type="Pfam" id="PF00213">
    <property type="entry name" value="OSCP"/>
    <property type="match status" value="1"/>
</dbReference>
<evidence type="ECO:0008006" key="8">
    <source>
        <dbReference type="Google" id="ProtNLM"/>
    </source>
</evidence>
<keyword evidence="5" id="KW-0472">Membrane</keyword>
<evidence type="ECO:0000256" key="2">
    <source>
        <dbReference type="ARBA" id="ARBA00022448"/>
    </source>
</evidence>
<name>A0A383F6Z1_9ZZZZ</name>
<dbReference type="InterPro" id="IPR026015">
    <property type="entry name" value="ATP_synth_OSCP/delta_N_sf"/>
</dbReference>
<evidence type="ECO:0000256" key="3">
    <source>
        <dbReference type="ARBA" id="ARBA00022781"/>
    </source>
</evidence>
<evidence type="ECO:0000256" key="5">
    <source>
        <dbReference type="ARBA" id="ARBA00023136"/>
    </source>
</evidence>
<proteinExistence type="inferred from homology"/>
<dbReference type="SUPFAM" id="SSF47928">
    <property type="entry name" value="N-terminal domain of the delta subunit of the F1F0-ATP synthase"/>
    <property type="match status" value="1"/>
</dbReference>
<keyword evidence="6" id="KW-0066">ATP synthesis</keyword>
<reference evidence="7" key="1">
    <citation type="submission" date="2018-05" db="EMBL/GenBank/DDBJ databases">
        <authorList>
            <person name="Lanie J.A."/>
            <person name="Ng W.-L."/>
            <person name="Kazmierczak K.M."/>
            <person name="Andrzejewski T.M."/>
            <person name="Davidsen T.M."/>
            <person name="Wayne K.J."/>
            <person name="Tettelin H."/>
            <person name="Glass J.I."/>
            <person name="Rusch D."/>
            <person name="Podicherti R."/>
            <person name="Tsui H.-C.T."/>
            <person name="Winkler M.E."/>
        </authorList>
    </citation>
    <scope>NUCLEOTIDE SEQUENCE</scope>
</reference>